<organism evidence="2 3">
    <name type="scientific">Melipona bicolor</name>
    <dbReference type="NCBI Taxonomy" id="60889"/>
    <lineage>
        <taxon>Eukaryota</taxon>
        <taxon>Metazoa</taxon>
        <taxon>Ecdysozoa</taxon>
        <taxon>Arthropoda</taxon>
        <taxon>Hexapoda</taxon>
        <taxon>Insecta</taxon>
        <taxon>Pterygota</taxon>
        <taxon>Neoptera</taxon>
        <taxon>Endopterygota</taxon>
        <taxon>Hymenoptera</taxon>
        <taxon>Apocrita</taxon>
        <taxon>Aculeata</taxon>
        <taxon>Apoidea</taxon>
        <taxon>Anthophila</taxon>
        <taxon>Apidae</taxon>
        <taxon>Melipona</taxon>
    </lineage>
</organism>
<dbReference type="EMBL" id="JAHYIQ010000007">
    <property type="protein sequence ID" value="KAK1130456.1"/>
    <property type="molecule type" value="Genomic_DNA"/>
</dbReference>
<name>A0AA40G3L6_9HYME</name>
<evidence type="ECO:0000313" key="2">
    <source>
        <dbReference type="EMBL" id="KAK1130456.1"/>
    </source>
</evidence>
<dbReference type="AlphaFoldDB" id="A0AA40G3L6"/>
<feature type="chain" id="PRO_5041444930" evidence="1">
    <location>
        <begin position="22"/>
        <end position="129"/>
    </location>
</feature>
<keyword evidence="1" id="KW-0732">Signal</keyword>
<sequence length="129" mass="14376">MPEQRKLRITLLCHILMACSGSNIIALSRIPTFSLHSVPCEMSAGLIAATDVTSEFMPHSRVTQQVLKSCRDVTSIKDVVDRDARGTIRFFGFLNHEITEPEGNSIVIHHCTDIFSHMVGYLTDSEKDS</sequence>
<feature type="signal peptide" evidence="1">
    <location>
        <begin position="1"/>
        <end position="21"/>
    </location>
</feature>
<dbReference type="Proteomes" id="UP001177670">
    <property type="component" value="Unassembled WGS sequence"/>
</dbReference>
<protein>
    <submittedName>
        <fullName evidence="2">Uncharacterized protein</fullName>
    </submittedName>
</protein>
<proteinExistence type="predicted"/>
<evidence type="ECO:0000256" key="1">
    <source>
        <dbReference type="SAM" id="SignalP"/>
    </source>
</evidence>
<accession>A0AA40G3L6</accession>
<keyword evidence="3" id="KW-1185">Reference proteome</keyword>
<evidence type="ECO:0000313" key="3">
    <source>
        <dbReference type="Proteomes" id="UP001177670"/>
    </source>
</evidence>
<comment type="caution">
    <text evidence="2">The sequence shown here is derived from an EMBL/GenBank/DDBJ whole genome shotgun (WGS) entry which is preliminary data.</text>
</comment>
<reference evidence="2" key="1">
    <citation type="submission" date="2021-10" db="EMBL/GenBank/DDBJ databases">
        <title>Melipona bicolor Genome sequencing and assembly.</title>
        <authorList>
            <person name="Araujo N.S."/>
            <person name="Arias M.C."/>
        </authorList>
    </citation>
    <scope>NUCLEOTIDE SEQUENCE</scope>
    <source>
        <strain evidence="2">USP_2M_L1-L4_2017</strain>
        <tissue evidence="2">Whole body</tissue>
    </source>
</reference>
<dbReference type="PROSITE" id="PS51257">
    <property type="entry name" value="PROKAR_LIPOPROTEIN"/>
    <property type="match status" value="1"/>
</dbReference>
<gene>
    <name evidence="2" type="ORF">K0M31_018587</name>
</gene>